<comment type="similarity">
    <text evidence="2">Belongs to the SusD family.</text>
</comment>
<evidence type="ECO:0000313" key="10">
    <source>
        <dbReference type="Proteomes" id="UP000184436"/>
    </source>
</evidence>
<feature type="signal peptide" evidence="6">
    <location>
        <begin position="1"/>
        <end position="20"/>
    </location>
</feature>
<evidence type="ECO:0000256" key="1">
    <source>
        <dbReference type="ARBA" id="ARBA00004442"/>
    </source>
</evidence>
<evidence type="ECO:0000256" key="3">
    <source>
        <dbReference type="ARBA" id="ARBA00022729"/>
    </source>
</evidence>
<dbReference type="Pfam" id="PF14322">
    <property type="entry name" value="SusD-like_3"/>
    <property type="match status" value="1"/>
</dbReference>
<evidence type="ECO:0000256" key="6">
    <source>
        <dbReference type="SAM" id="SignalP"/>
    </source>
</evidence>
<name>A0A1M5BYD5_9BACE</name>
<dbReference type="InterPro" id="IPR033985">
    <property type="entry name" value="SusD-like_N"/>
</dbReference>
<keyword evidence="5" id="KW-0998">Cell outer membrane</keyword>
<evidence type="ECO:0000313" key="9">
    <source>
        <dbReference type="EMBL" id="SHF47543.1"/>
    </source>
</evidence>
<dbReference type="Pfam" id="PF07980">
    <property type="entry name" value="SusD_RagB"/>
    <property type="match status" value="1"/>
</dbReference>
<feature type="domain" description="RagB/SusD" evidence="7">
    <location>
        <begin position="347"/>
        <end position="636"/>
    </location>
</feature>
<dbReference type="SUPFAM" id="SSF48452">
    <property type="entry name" value="TPR-like"/>
    <property type="match status" value="1"/>
</dbReference>
<reference evidence="9 10" key="1">
    <citation type="submission" date="2016-11" db="EMBL/GenBank/DDBJ databases">
        <authorList>
            <person name="Jaros S."/>
            <person name="Januszkiewicz K."/>
            <person name="Wedrychowicz H."/>
        </authorList>
    </citation>
    <scope>NUCLEOTIDE SEQUENCE [LARGE SCALE GENOMIC DNA]</scope>
    <source>
        <strain evidence="9 10">DSM 26883</strain>
    </source>
</reference>
<proteinExistence type="inferred from homology"/>
<keyword evidence="4" id="KW-0472">Membrane</keyword>
<evidence type="ECO:0000256" key="4">
    <source>
        <dbReference type="ARBA" id="ARBA00023136"/>
    </source>
</evidence>
<evidence type="ECO:0000259" key="8">
    <source>
        <dbReference type="Pfam" id="PF14322"/>
    </source>
</evidence>
<dbReference type="Gene3D" id="1.25.40.390">
    <property type="match status" value="1"/>
</dbReference>
<gene>
    <name evidence="9" type="ORF">SAMN05444349_12137</name>
</gene>
<comment type="subcellular location">
    <subcellularLocation>
        <location evidence="1">Cell outer membrane</location>
    </subcellularLocation>
</comment>
<organism evidence="9 10">
    <name type="scientific">Bacteroides faecichinchillae</name>
    <dbReference type="NCBI Taxonomy" id="871325"/>
    <lineage>
        <taxon>Bacteria</taxon>
        <taxon>Pseudomonadati</taxon>
        <taxon>Bacteroidota</taxon>
        <taxon>Bacteroidia</taxon>
        <taxon>Bacteroidales</taxon>
        <taxon>Bacteroidaceae</taxon>
        <taxon>Bacteroides</taxon>
    </lineage>
</organism>
<dbReference type="EMBL" id="FQVD01000021">
    <property type="protein sequence ID" value="SHF47543.1"/>
    <property type="molecule type" value="Genomic_DNA"/>
</dbReference>
<keyword evidence="10" id="KW-1185">Reference proteome</keyword>
<evidence type="ECO:0000259" key="7">
    <source>
        <dbReference type="Pfam" id="PF07980"/>
    </source>
</evidence>
<dbReference type="AlphaFoldDB" id="A0A1M5BYD5"/>
<dbReference type="Proteomes" id="UP000184436">
    <property type="component" value="Unassembled WGS sequence"/>
</dbReference>
<evidence type="ECO:0000256" key="2">
    <source>
        <dbReference type="ARBA" id="ARBA00006275"/>
    </source>
</evidence>
<dbReference type="GO" id="GO:0009279">
    <property type="term" value="C:cell outer membrane"/>
    <property type="evidence" value="ECO:0007669"/>
    <property type="project" value="UniProtKB-SubCell"/>
</dbReference>
<dbReference type="RefSeq" id="WP_025075135.1">
    <property type="nucleotide sequence ID" value="NZ_FQVD01000021.1"/>
</dbReference>
<evidence type="ECO:0000256" key="5">
    <source>
        <dbReference type="ARBA" id="ARBA00023237"/>
    </source>
</evidence>
<dbReference type="OrthoDB" id="724176at2"/>
<accession>A0A1M5BYD5</accession>
<dbReference type="STRING" id="871325.SAMN05444349_12137"/>
<sequence length="636" mass="73865">MKKIVYIALLAVGISLGSCNYLDVIPDNITTIEMAFNNRVNARKYLATCYNFLPATYDMGNNASISCADDYCPYLMKYDRWDFTNSWSWARGLQNSSNPLFNYWSGANKFRGVHECNVFLANVDRVPDLSYTEKNRWKAEVYTLKAFYLYWLFLHYGPIPLLDENIDINSELEEMIQYREKVDDVVNYIVELLDKAIDMDQGLPMYISSVTTEMGRITLPAAHCIKAKVLTTAASPLFNGNTDYADFLDPRDHQPFFNQTYSQDKWRIAAEACKKAIDVSLEGNHDLFKFDERVAFQLTPETELEMTLREIVTSRYNCEQVFAPGATDTWIQGAAQPRLTTYDMGNREWHHLCQYSPTLNIIEEYYTENGVPIEEDKSFAGVNLYELTTTPSDRPAFFVPNYTTAKLHLNREPRFYANIGFDGGKWFNMEVLSPEEAYGVNAKKGGIAGHETYRASATGYFVKKICSYKNMNTTAAEVLYAFPNTIIRLADIYLLYSEALNESLNKPNDEVYKYIQLVRHRAGLDKDGTLLDTWAKYSVNPNKPLTKEGMREIIHRERLIEMQFEGKRLHDLRRWKKCEQYFNTQMRGLSIIEETPELFYVPRVIYTRSFFVRDYLWPLKQEDLNKNIKLVQNPLW</sequence>
<keyword evidence="3 6" id="KW-0732">Signal</keyword>
<feature type="domain" description="SusD-like N-terminal" evidence="8">
    <location>
        <begin position="21"/>
        <end position="199"/>
    </location>
</feature>
<dbReference type="InterPro" id="IPR011990">
    <property type="entry name" value="TPR-like_helical_dom_sf"/>
</dbReference>
<dbReference type="PROSITE" id="PS51257">
    <property type="entry name" value="PROKAR_LIPOPROTEIN"/>
    <property type="match status" value="1"/>
</dbReference>
<protein>
    <submittedName>
        <fullName evidence="9">Starch-binding associating with outer membrane</fullName>
    </submittedName>
</protein>
<feature type="chain" id="PRO_5030031306" evidence="6">
    <location>
        <begin position="21"/>
        <end position="636"/>
    </location>
</feature>
<dbReference type="InterPro" id="IPR012944">
    <property type="entry name" value="SusD_RagB_dom"/>
</dbReference>